<organism evidence="2 3">
    <name type="scientific">Paenibacillus tianmuensis</name>
    <dbReference type="NCBI Taxonomy" id="624147"/>
    <lineage>
        <taxon>Bacteria</taxon>
        <taxon>Bacillati</taxon>
        <taxon>Bacillota</taxon>
        <taxon>Bacilli</taxon>
        <taxon>Bacillales</taxon>
        <taxon>Paenibacillaceae</taxon>
        <taxon>Paenibacillus</taxon>
    </lineage>
</organism>
<accession>A0A1G4T0G0</accession>
<dbReference type="AlphaFoldDB" id="A0A1G4T0G0"/>
<sequence>MNYYDTSDMLNKLKIAYQGDGEAIAAIQALTLPCAVTPDYTVLIAVQEKHATQDEDGLVRVLNKAPEAGGGRKQVADIYQCGEESSSWCSVPIPFRFVVREVCCEDGVFRFISETGEAVAGTPVQINRAMLDVSYTFNGVPESDIEQCFRNISATVVPPRPPKKTAADNPPIQDDGLGTLTFYELLQQFETTVWANDHSFDLVIHIDSREEALALLPAVRGIIARLEAIDSKARAFAADELLELKNDNWLVEDEEPVTKKDFVQRMSIETIAFDEDGAFEIWFADGDLFWGHSIMVSMNSEGEPEDAGMHG</sequence>
<gene>
    <name evidence="2" type="ORF">SAMN04487970_103760</name>
</gene>
<proteinExistence type="predicted"/>
<dbReference type="OrthoDB" id="1151029at2"/>
<evidence type="ECO:0000313" key="2">
    <source>
        <dbReference type="EMBL" id="SCW74009.1"/>
    </source>
</evidence>
<evidence type="ECO:0000313" key="3">
    <source>
        <dbReference type="Proteomes" id="UP000198601"/>
    </source>
</evidence>
<dbReference type="InterPro" id="IPR019260">
    <property type="entry name" value="DUF2262"/>
</dbReference>
<reference evidence="3" key="1">
    <citation type="submission" date="2016-10" db="EMBL/GenBank/DDBJ databases">
        <authorList>
            <person name="Varghese N."/>
            <person name="Submissions S."/>
        </authorList>
    </citation>
    <scope>NUCLEOTIDE SEQUENCE [LARGE SCALE GENOMIC DNA]</scope>
    <source>
        <strain evidence="3">CGMCC 1.8946</strain>
    </source>
</reference>
<name>A0A1G4T0G0_9BACL</name>
<dbReference type="RefSeq" id="WP_090674871.1">
    <property type="nucleotide sequence ID" value="NZ_FMTT01000037.1"/>
</dbReference>
<feature type="domain" description="DUF2262" evidence="1">
    <location>
        <begin position="174"/>
        <end position="309"/>
    </location>
</feature>
<dbReference type="STRING" id="624147.SAMN04487970_103760"/>
<dbReference type="EMBL" id="FMTT01000037">
    <property type="protein sequence ID" value="SCW74009.1"/>
    <property type="molecule type" value="Genomic_DNA"/>
</dbReference>
<dbReference type="Pfam" id="PF10020">
    <property type="entry name" value="DUF2262"/>
    <property type="match status" value="1"/>
</dbReference>
<dbReference type="Proteomes" id="UP000198601">
    <property type="component" value="Unassembled WGS sequence"/>
</dbReference>
<keyword evidence="3" id="KW-1185">Reference proteome</keyword>
<evidence type="ECO:0000259" key="1">
    <source>
        <dbReference type="Pfam" id="PF10020"/>
    </source>
</evidence>
<protein>
    <recommendedName>
        <fullName evidence="1">DUF2262 domain-containing protein</fullName>
    </recommendedName>
</protein>